<reference evidence="1" key="1">
    <citation type="submission" date="2018-06" db="EMBL/GenBank/DDBJ databases">
        <authorList>
            <person name="Zhirakovskaya E."/>
        </authorList>
    </citation>
    <scope>NUCLEOTIDE SEQUENCE</scope>
</reference>
<organism evidence="1">
    <name type="scientific">hydrothermal vent metagenome</name>
    <dbReference type="NCBI Taxonomy" id="652676"/>
    <lineage>
        <taxon>unclassified sequences</taxon>
        <taxon>metagenomes</taxon>
        <taxon>ecological metagenomes</taxon>
    </lineage>
</organism>
<accession>A0A3B1DG43</accession>
<protein>
    <recommendedName>
        <fullName evidence="2">Lipoprotein</fullName>
    </recommendedName>
</protein>
<name>A0A3B1DG43_9ZZZZ</name>
<evidence type="ECO:0000313" key="1">
    <source>
        <dbReference type="EMBL" id="VAX27627.1"/>
    </source>
</evidence>
<dbReference type="InterPro" id="IPR046230">
    <property type="entry name" value="DUF6263"/>
</dbReference>
<proteinExistence type="predicted"/>
<sequence>MKKLILILVLALLVSCSKNEEKKSASNIDKTKQIDDQLLTAPKADSFILRYKFKKNEKLQYRITTNSENNQLIEGDTVISTATQQNVKYLINLLVKEIDSKNDAIINLTIKSIVSDGTVNGEKISYDSKYIFSTQERKIFAQYEAVKNKTFTVKISESGKILEIFNLQKIVDELIDIQQQTGSLTIDQKNSLVNNFRDAALRPLVQQLFRKFPSDPVGVNSVWEEKYYTKFAMFDVENVASYQVKNVEVQNNDSLVTISAGLSINWTGNHEATDQGVKYYFYDPVVSGSGLVIFNNSRGLLLHSETSTSMELVIDMEGMDSANNIIKGKRTDNTVNKNIVELVKKSS</sequence>
<dbReference type="AlphaFoldDB" id="A0A3B1DG43"/>
<gene>
    <name evidence="1" type="ORF">MNBD_IGNAVI01-960</name>
</gene>
<dbReference type="PROSITE" id="PS51257">
    <property type="entry name" value="PROKAR_LIPOPROTEIN"/>
    <property type="match status" value="1"/>
</dbReference>
<dbReference type="EMBL" id="UOGD01000389">
    <property type="protein sequence ID" value="VAX27627.1"/>
    <property type="molecule type" value="Genomic_DNA"/>
</dbReference>
<evidence type="ECO:0008006" key="2">
    <source>
        <dbReference type="Google" id="ProtNLM"/>
    </source>
</evidence>
<dbReference type="Pfam" id="PF19777">
    <property type="entry name" value="DUF6263"/>
    <property type="match status" value="1"/>
</dbReference>